<protein>
    <submittedName>
        <fullName evidence="2">Uncharacterized protein</fullName>
    </submittedName>
</protein>
<dbReference type="EMBL" id="QPJK01000011">
    <property type="protein sequence ID" value="RCW66150.1"/>
    <property type="molecule type" value="Genomic_DNA"/>
</dbReference>
<feature type="region of interest" description="Disordered" evidence="1">
    <location>
        <begin position="58"/>
        <end position="81"/>
    </location>
</feature>
<accession>A0A368XDX4</accession>
<gene>
    <name evidence="2" type="ORF">DES41_111108</name>
</gene>
<reference evidence="2 3" key="1">
    <citation type="submission" date="2018-07" db="EMBL/GenBank/DDBJ databases">
        <title>Genomic Encyclopedia of Type Strains, Phase IV (KMG-IV): sequencing the most valuable type-strain genomes for metagenomic binning, comparative biology and taxonomic classification.</title>
        <authorList>
            <person name="Goeker M."/>
        </authorList>
    </citation>
    <scope>NUCLEOTIDE SEQUENCE [LARGE SCALE GENOMIC DNA]</scope>
    <source>
        <strain evidence="2 3">DSM 21634</strain>
    </source>
</reference>
<sequence>MTVCVSTPLPIPAPARAATTQAAQRGARCKASNGQHTGKKMIQLSSAHFVGHRLRSRQRIQTQPRIASGQTGAVPVQRRSAARGTPTAAKFLLDLFERSAWKLSVSGHPIRERWTIVVEVRAGCVRAFGVVLTPIRVFGSWRRIGPERPCDGPHHRTFQSAYRCAQRSCHATHRSPRSDGAYETTSSCADHGALCRSSLTVRFLCHIHPSNLIRKRLELVQASLGFVPPGLTPRRRVHPRPAMALGTSHRALPSRRATSSWKPWRMFHQGWRSSSRALADRCT</sequence>
<evidence type="ECO:0000256" key="1">
    <source>
        <dbReference type="SAM" id="MobiDB-lite"/>
    </source>
</evidence>
<evidence type="ECO:0000313" key="2">
    <source>
        <dbReference type="EMBL" id="RCW66150.1"/>
    </source>
</evidence>
<dbReference type="Proteomes" id="UP000252884">
    <property type="component" value="Unassembled WGS sequence"/>
</dbReference>
<comment type="caution">
    <text evidence="2">The sequence shown here is derived from an EMBL/GenBank/DDBJ whole genome shotgun (WGS) entry which is preliminary data.</text>
</comment>
<organism evidence="2 3">
    <name type="scientific">Pseudorhodoferax soli</name>
    <dbReference type="NCBI Taxonomy" id="545864"/>
    <lineage>
        <taxon>Bacteria</taxon>
        <taxon>Pseudomonadati</taxon>
        <taxon>Pseudomonadota</taxon>
        <taxon>Betaproteobacteria</taxon>
        <taxon>Burkholderiales</taxon>
        <taxon>Comamonadaceae</taxon>
    </lineage>
</organism>
<evidence type="ECO:0000313" key="3">
    <source>
        <dbReference type="Proteomes" id="UP000252884"/>
    </source>
</evidence>
<name>A0A368XDX4_9BURK</name>
<feature type="compositionally biased region" description="Polar residues" evidence="1">
    <location>
        <begin position="59"/>
        <end position="71"/>
    </location>
</feature>
<keyword evidence="3" id="KW-1185">Reference proteome</keyword>
<dbReference type="AlphaFoldDB" id="A0A368XDX4"/>
<proteinExistence type="predicted"/>